<evidence type="ECO:0000256" key="4">
    <source>
        <dbReference type="ARBA" id="ARBA00022840"/>
    </source>
</evidence>
<feature type="domain" description="Thiamin pyrophosphokinase thiamin-binding" evidence="6">
    <location>
        <begin position="127"/>
        <end position="190"/>
    </location>
</feature>
<evidence type="ECO:0000259" key="6">
    <source>
        <dbReference type="SMART" id="SM00983"/>
    </source>
</evidence>
<evidence type="ECO:0000313" key="7">
    <source>
        <dbReference type="EMBL" id="AZK44196.1"/>
    </source>
</evidence>
<organism evidence="7 8">
    <name type="scientific">Erysipelothrix piscisicarius</name>
    <dbReference type="NCBI Taxonomy" id="2485784"/>
    <lineage>
        <taxon>Bacteria</taxon>
        <taxon>Bacillati</taxon>
        <taxon>Bacillota</taxon>
        <taxon>Erysipelotrichia</taxon>
        <taxon>Erysipelotrichales</taxon>
        <taxon>Erysipelotrichaceae</taxon>
        <taxon>Erysipelothrix</taxon>
    </lineage>
</organism>
<dbReference type="GO" id="GO:0005524">
    <property type="term" value="F:ATP binding"/>
    <property type="evidence" value="ECO:0007669"/>
    <property type="project" value="UniProtKB-KW"/>
</dbReference>
<dbReference type="Pfam" id="PF04263">
    <property type="entry name" value="TPK_catalytic"/>
    <property type="match status" value="1"/>
</dbReference>
<dbReference type="InterPro" id="IPR053149">
    <property type="entry name" value="TPK"/>
</dbReference>
<dbReference type="Gene3D" id="3.40.50.10240">
    <property type="entry name" value="Thiamin pyrophosphokinase, catalytic domain"/>
    <property type="match status" value="1"/>
</dbReference>
<evidence type="ECO:0000256" key="2">
    <source>
        <dbReference type="ARBA" id="ARBA00022741"/>
    </source>
</evidence>
<proteinExistence type="predicted"/>
<dbReference type="GO" id="GO:0009229">
    <property type="term" value="P:thiamine diphosphate biosynthetic process"/>
    <property type="evidence" value="ECO:0007669"/>
    <property type="project" value="InterPro"/>
</dbReference>
<evidence type="ECO:0000256" key="3">
    <source>
        <dbReference type="ARBA" id="ARBA00022777"/>
    </source>
</evidence>
<evidence type="ECO:0000256" key="1">
    <source>
        <dbReference type="ARBA" id="ARBA00022679"/>
    </source>
</evidence>
<keyword evidence="8" id="KW-1185">Reference proteome</keyword>
<dbReference type="Pfam" id="PF04265">
    <property type="entry name" value="TPK_B1_binding"/>
    <property type="match status" value="1"/>
</dbReference>
<dbReference type="PANTHER" id="PTHR41299">
    <property type="entry name" value="THIAMINE PYROPHOSPHOKINASE"/>
    <property type="match status" value="1"/>
</dbReference>
<dbReference type="InterPro" id="IPR007373">
    <property type="entry name" value="Thiamin_PyroPKinase_B1-bd"/>
</dbReference>
<dbReference type="RefSeq" id="WP_125164375.1">
    <property type="nucleotide sequence ID" value="NZ_CP034234.1"/>
</dbReference>
<keyword evidence="2" id="KW-0547">Nucleotide-binding</keyword>
<evidence type="ECO:0000313" key="8">
    <source>
        <dbReference type="Proteomes" id="UP000278804"/>
    </source>
</evidence>
<name>A0A3S8RMP4_9FIRM</name>
<reference evidence="7 8" key="1">
    <citation type="journal article" date="2020" name="Int. J. Syst. Evol. Microbiol.">
        <title>Description of Erysipelothrix piscisicarius sp. nov., an emergent fish pathogen, and assessment of virulence using a tiger barb (Puntigrus tetrazona) infection model.</title>
        <authorList>
            <person name="Pomaranski E.K."/>
            <person name="Griffin M.J."/>
            <person name="Camus A.C."/>
            <person name="Armwood A.R."/>
            <person name="Shelley J."/>
            <person name="Waldbieser G.C."/>
            <person name="LaFrentz B.R."/>
            <person name="Garcia J.C."/>
            <person name="Yanong R."/>
            <person name="Soto E."/>
        </authorList>
    </citation>
    <scope>NUCLEOTIDE SEQUENCE [LARGE SCALE GENOMIC DNA]</scope>
    <source>
        <strain evidence="7 8">15TAL0474</strain>
    </source>
</reference>
<dbReference type="SMART" id="SM00983">
    <property type="entry name" value="TPK_B1_binding"/>
    <property type="match status" value="1"/>
</dbReference>
<dbReference type="EC" id="2.7.6.2" evidence="5"/>
<keyword evidence="1 7" id="KW-0808">Transferase</keyword>
<dbReference type="NCBIfam" id="TIGR01378">
    <property type="entry name" value="thi_PPkinase"/>
    <property type="match status" value="1"/>
</dbReference>
<dbReference type="GO" id="GO:0006772">
    <property type="term" value="P:thiamine metabolic process"/>
    <property type="evidence" value="ECO:0007669"/>
    <property type="project" value="UniProtKB-UniRule"/>
</dbReference>
<dbReference type="GO" id="GO:0030975">
    <property type="term" value="F:thiamine binding"/>
    <property type="evidence" value="ECO:0007669"/>
    <property type="project" value="InterPro"/>
</dbReference>
<dbReference type="EMBL" id="CP034234">
    <property type="protein sequence ID" value="AZK44196.1"/>
    <property type="molecule type" value="Genomic_DNA"/>
</dbReference>
<keyword evidence="4" id="KW-0067">ATP-binding</keyword>
<dbReference type="GO" id="GO:0016301">
    <property type="term" value="F:kinase activity"/>
    <property type="evidence" value="ECO:0007669"/>
    <property type="project" value="UniProtKB-KW"/>
</dbReference>
<protein>
    <recommendedName>
        <fullName evidence="5">Thiamine diphosphokinase</fullName>
        <ecNumber evidence="5">2.7.6.2</ecNumber>
    </recommendedName>
</protein>
<accession>A0A3S8RMP4</accession>
<sequence>MKTVTIVLGEHHETIIGDVIGVDFGAYVCARDGVAMTLACGDFDSVTTVQFKEIELHCSHIHKLNPIKDETDFKYAYSLCDDYDIIRVLGGLGRRKDHEFINIMTAMKDSRIELYDGLNKIKRYGSGSHIVDKLNYKYFSVVVLKQGYITLKGFKYPLTRREIFPFDDYLTSNEMIHDKGEIILEDASVLVIQACDS</sequence>
<dbReference type="InterPro" id="IPR007371">
    <property type="entry name" value="TPK_catalytic"/>
</dbReference>
<dbReference type="GO" id="GO:0004788">
    <property type="term" value="F:thiamine diphosphokinase activity"/>
    <property type="evidence" value="ECO:0007669"/>
    <property type="project" value="UniProtKB-UniRule"/>
</dbReference>
<gene>
    <name evidence="7" type="ORF">EEI45_05045</name>
</gene>
<dbReference type="InterPro" id="IPR036759">
    <property type="entry name" value="TPK_catalytic_sf"/>
</dbReference>
<dbReference type="InterPro" id="IPR006282">
    <property type="entry name" value="Thi_PPkinase"/>
</dbReference>
<evidence type="ECO:0000256" key="5">
    <source>
        <dbReference type="NCBIfam" id="TIGR01378"/>
    </source>
</evidence>
<dbReference type="AlphaFoldDB" id="A0A3S8RMP4"/>
<keyword evidence="3 7" id="KW-0418">Kinase</keyword>
<dbReference type="Proteomes" id="UP000278804">
    <property type="component" value="Chromosome"/>
</dbReference>
<dbReference type="KEGG" id="eri:EEI45_05045"/>
<dbReference type="CDD" id="cd07995">
    <property type="entry name" value="TPK"/>
    <property type="match status" value="1"/>
</dbReference>
<dbReference type="SUPFAM" id="SSF63999">
    <property type="entry name" value="Thiamin pyrophosphokinase, catalytic domain"/>
    <property type="match status" value="1"/>
</dbReference>
<dbReference type="PANTHER" id="PTHR41299:SF1">
    <property type="entry name" value="THIAMINE PYROPHOSPHOKINASE"/>
    <property type="match status" value="1"/>
</dbReference>